<keyword evidence="7 8" id="KW-0472">Membrane</keyword>
<sequence>MRTYWREARWTTLLVVGATLVGALAAVAAPYLFSRAVDALTGGSDRAGVLRLLLLYALLFGVATAFGQAARFLVFLCAERLSYIANAAFFSRLLRKTPAFFLDHNPVEIGNARQAGAQTINIVAQLAFGGLLPGLVQIAVGAALVGSLLSWETAAIVLVYGAVVIGLDYLRVGRVRPFLDAAMARSQENARLVGNAVALVDTLRQTRGEAWITGLFAAGAGETFANWRRYALASSAFCGALGLAATVQLAATFLLLVPRHEAGLLTVGDIVLFNTLLLQLNEPFRLIGMAIKETTEAAARFRPLARMWTAPEEVAPADPLAYPASDGTIAFEAVAFRYPNGRGVADLSFVARRGTPTFLVGETGSGKSTVLKLLLKGLAPTRGRILVDGVDLARVPAEAWFAHVGVVPQEVVLLNDSLAANIVLGRPFDAGRLRAAAERASILARIEAMAEGFDTVVGERGLKLSGGERQRIAIARALYGEPSILILDEASSALDEDTERQVMDGLRRLADRLTIVAATHRTTSIRAGDQVVGLAPAEARTEAAVP</sequence>
<evidence type="ECO:0000256" key="6">
    <source>
        <dbReference type="ARBA" id="ARBA00022989"/>
    </source>
</evidence>
<feature type="transmembrane region" description="Helical" evidence="8">
    <location>
        <begin position="151"/>
        <end position="170"/>
    </location>
</feature>
<protein>
    <submittedName>
        <fullName evidence="11">ABC transporter ATP-binding protein</fullName>
    </submittedName>
</protein>
<accession>A0A0J6UZ73</accession>
<evidence type="ECO:0000256" key="2">
    <source>
        <dbReference type="ARBA" id="ARBA00005417"/>
    </source>
</evidence>
<dbReference type="Proteomes" id="UP000035955">
    <property type="component" value="Unassembled WGS sequence"/>
</dbReference>
<dbReference type="GO" id="GO:0005524">
    <property type="term" value="F:ATP binding"/>
    <property type="evidence" value="ECO:0007669"/>
    <property type="project" value="UniProtKB-KW"/>
</dbReference>
<evidence type="ECO:0000256" key="7">
    <source>
        <dbReference type="ARBA" id="ARBA00023136"/>
    </source>
</evidence>
<dbReference type="InterPro" id="IPR039421">
    <property type="entry name" value="Type_1_exporter"/>
</dbReference>
<dbReference type="PANTHER" id="PTHR24221">
    <property type="entry name" value="ATP-BINDING CASSETTE SUB-FAMILY B"/>
    <property type="match status" value="1"/>
</dbReference>
<evidence type="ECO:0000313" key="12">
    <source>
        <dbReference type="Proteomes" id="UP000035955"/>
    </source>
</evidence>
<evidence type="ECO:0000256" key="5">
    <source>
        <dbReference type="ARBA" id="ARBA00022840"/>
    </source>
</evidence>
<dbReference type="Pfam" id="PF00664">
    <property type="entry name" value="ABC_membrane"/>
    <property type="match status" value="1"/>
</dbReference>
<feature type="domain" description="ABC transmembrane type-1" evidence="10">
    <location>
        <begin position="13"/>
        <end position="296"/>
    </location>
</feature>
<dbReference type="PATRIC" id="fig|298794.3.peg.2750"/>
<dbReference type="SMART" id="SM00382">
    <property type="entry name" value="AAA"/>
    <property type="match status" value="1"/>
</dbReference>
<dbReference type="InterPro" id="IPR036640">
    <property type="entry name" value="ABC1_TM_sf"/>
</dbReference>
<dbReference type="InterPro" id="IPR003593">
    <property type="entry name" value="AAA+_ATPase"/>
</dbReference>
<dbReference type="PANTHER" id="PTHR24221:SF654">
    <property type="entry name" value="ATP-BINDING CASSETTE SUB-FAMILY B MEMBER 6"/>
    <property type="match status" value="1"/>
</dbReference>
<dbReference type="PROSITE" id="PS50929">
    <property type="entry name" value="ABC_TM1F"/>
    <property type="match status" value="1"/>
</dbReference>
<keyword evidence="3 8" id="KW-0812">Transmembrane</keyword>
<evidence type="ECO:0000259" key="9">
    <source>
        <dbReference type="PROSITE" id="PS50893"/>
    </source>
</evidence>
<comment type="caution">
    <text evidence="11">The sequence shown here is derived from an EMBL/GenBank/DDBJ whole genome shotgun (WGS) entry which is preliminary data.</text>
</comment>
<feature type="transmembrane region" description="Helical" evidence="8">
    <location>
        <begin position="230"/>
        <end position="256"/>
    </location>
</feature>
<evidence type="ECO:0000256" key="1">
    <source>
        <dbReference type="ARBA" id="ARBA00004651"/>
    </source>
</evidence>
<keyword evidence="12" id="KW-1185">Reference proteome</keyword>
<dbReference type="InterPro" id="IPR003439">
    <property type="entry name" value="ABC_transporter-like_ATP-bd"/>
</dbReference>
<dbReference type="GO" id="GO:0140359">
    <property type="term" value="F:ABC-type transporter activity"/>
    <property type="evidence" value="ECO:0007669"/>
    <property type="project" value="InterPro"/>
</dbReference>
<feature type="transmembrane region" description="Helical" evidence="8">
    <location>
        <begin position="122"/>
        <end position="145"/>
    </location>
</feature>
<feature type="domain" description="ABC transporter" evidence="9">
    <location>
        <begin position="329"/>
        <end position="545"/>
    </location>
</feature>
<keyword evidence="4" id="KW-0547">Nucleotide-binding</keyword>
<dbReference type="AlphaFoldDB" id="A0A0J6UZ73"/>
<dbReference type="InterPro" id="IPR011527">
    <property type="entry name" value="ABC1_TM_dom"/>
</dbReference>
<dbReference type="SUPFAM" id="SSF90123">
    <property type="entry name" value="ABC transporter transmembrane region"/>
    <property type="match status" value="1"/>
</dbReference>
<dbReference type="PROSITE" id="PS50893">
    <property type="entry name" value="ABC_TRANSPORTER_2"/>
    <property type="match status" value="1"/>
</dbReference>
<dbReference type="PROSITE" id="PS00211">
    <property type="entry name" value="ABC_TRANSPORTER_1"/>
    <property type="match status" value="1"/>
</dbReference>
<dbReference type="GO" id="GO:0005886">
    <property type="term" value="C:plasma membrane"/>
    <property type="evidence" value="ECO:0007669"/>
    <property type="project" value="UniProtKB-SubCell"/>
</dbReference>
<dbReference type="GO" id="GO:0016887">
    <property type="term" value="F:ATP hydrolysis activity"/>
    <property type="evidence" value="ECO:0007669"/>
    <property type="project" value="InterPro"/>
</dbReference>
<dbReference type="Pfam" id="PF00005">
    <property type="entry name" value="ABC_tran"/>
    <property type="match status" value="1"/>
</dbReference>
<feature type="transmembrane region" description="Helical" evidence="8">
    <location>
        <begin position="53"/>
        <end position="74"/>
    </location>
</feature>
<dbReference type="EMBL" id="LABY01000190">
    <property type="protein sequence ID" value="KMO31731.1"/>
    <property type="molecule type" value="Genomic_DNA"/>
</dbReference>
<proteinExistence type="inferred from homology"/>
<dbReference type="Gene3D" id="1.20.1560.10">
    <property type="entry name" value="ABC transporter type 1, transmembrane domain"/>
    <property type="match status" value="1"/>
</dbReference>
<comment type="subcellular location">
    <subcellularLocation>
        <location evidence="1">Cell membrane</location>
        <topology evidence="1">Multi-pass membrane protein</topology>
    </subcellularLocation>
</comment>
<organism evidence="11 12">
    <name type="scientific">Methylobacterium variabile</name>
    <dbReference type="NCBI Taxonomy" id="298794"/>
    <lineage>
        <taxon>Bacteria</taxon>
        <taxon>Pseudomonadati</taxon>
        <taxon>Pseudomonadota</taxon>
        <taxon>Alphaproteobacteria</taxon>
        <taxon>Hyphomicrobiales</taxon>
        <taxon>Methylobacteriaceae</taxon>
        <taxon>Methylobacterium</taxon>
    </lineage>
</organism>
<dbReference type="InterPro" id="IPR027417">
    <property type="entry name" value="P-loop_NTPase"/>
</dbReference>
<dbReference type="InterPro" id="IPR017871">
    <property type="entry name" value="ABC_transporter-like_CS"/>
</dbReference>
<dbReference type="Gene3D" id="3.40.50.300">
    <property type="entry name" value="P-loop containing nucleotide triphosphate hydrolases"/>
    <property type="match status" value="1"/>
</dbReference>
<reference evidence="11 12" key="1">
    <citation type="submission" date="2015-03" db="EMBL/GenBank/DDBJ databases">
        <title>Genome sequencing of Methylobacterium variabile DSM 16961.</title>
        <authorList>
            <person name="Chaudhry V."/>
            <person name="Patil P.B."/>
        </authorList>
    </citation>
    <scope>NUCLEOTIDE SEQUENCE [LARGE SCALE GENOMIC DNA]</scope>
    <source>
        <strain evidence="11 12">DSM 16961</strain>
    </source>
</reference>
<evidence type="ECO:0000259" key="10">
    <source>
        <dbReference type="PROSITE" id="PS50929"/>
    </source>
</evidence>
<dbReference type="SUPFAM" id="SSF52540">
    <property type="entry name" value="P-loop containing nucleoside triphosphate hydrolases"/>
    <property type="match status" value="1"/>
</dbReference>
<keyword evidence="5 11" id="KW-0067">ATP-binding</keyword>
<name>A0A0J6UZ73_9HYPH</name>
<gene>
    <name evidence="11" type="ORF">VQ02_25565</name>
</gene>
<feature type="transmembrane region" description="Helical" evidence="8">
    <location>
        <begin position="12"/>
        <end position="33"/>
    </location>
</feature>
<evidence type="ECO:0000256" key="3">
    <source>
        <dbReference type="ARBA" id="ARBA00022692"/>
    </source>
</evidence>
<evidence type="ECO:0000313" key="11">
    <source>
        <dbReference type="EMBL" id="KMO31731.1"/>
    </source>
</evidence>
<evidence type="ECO:0000256" key="8">
    <source>
        <dbReference type="SAM" id="Phobius"/>
    </source>
</evidence>
<comment type="similarity">
    <text evidence="2">Belongs to the ABC transporter superfamily.</text>
</comment>
<evidence type="ECO:0000256" key="4">
    <source>
        <dbReference type="ARBA" id="ARBA00022741"/>
    </source>
</evidence>
<keyword evidence="6 8" id="KW-1133">Transmembrane helix</keyword>